<dbReference type="OrthoDB" id="19657at2759"/>
<evidence type="ECO:0000256" key="5">
    <source>
        <dbReference type="PIRSR" id="PIRSR606710-1"/>
    </source>
</evidence>
<dbReference type="GO" id="GO:0005975">
    <property type="term" value="P:carbohydrate metabolic process"/>
    <property type="evidence" value="ECO:0007669"/>
    <property type="project" value="InterPro"/>
</dbReference>
<reference evidence="9 10" key="2">
    <citation type="journal article" date="2021" name="Curr. Genet.">
        <title>Genetic response to nitrogen starvation in the aggressive Eucalyptus foliar pathogen Teratosphaeria destructans.</title>
        <authorList>
            <person name="Havenga M."/>
            <person name="Wingfield B.D."/>
            <person name="Wingfield M.J."/>
            <person name="Dreyer L.L."/>
            <person name="Roets F."/>
            <person name="Aylward J."/>
        </authorList>
    </citation>
    <scope>NUCLEOTIDE SEQUENCE [LARGE SCALE GENOMIC DNA]</scope>
    <source>
        <strain evidence="9">CMW44962</strain>
    </source>
</reference>
<evidence type="ECO:0000256" key="3">
    <source>
        <dbReference type="ARBA" id="ARBA00023277"/>
    </source>
</evidence>
<evidence type="ECO:0000256" key="4">
    <source>
        <dbReference type="ARBA" id="ARBA00023295"/>
    </source>
</evidence>
<proteinExistence type="inferred from homology"/>
<evidence type="ECO:0000256" key="2">
    <source>
        <dbReference type="ARBA" id="ARBA00022801"/>
    </source>
</evidence>
<dbReference type="PANTHER" id="PTHR43772">
    <property type="entry name" value="ENDO-1,4-BETA-XYLANASE"/>
    <property type="match status" value="1"/>
</dbReference>
<dbReference type="SUPFAM" id="SSF75005">
    <property type="entry name" value="Arabinanase/levansucrase/invertase"/>
    <property type="match status" value="1"/>
</dbReference>
<dbReference type="InterPro" id="IPR023296">
    <property type="entry name" value="Glyco_hydro_beta-prop_sf"/>
</dbReference>
<dbReference type="Pfam" id="PF04616">
    <property type="entry name" value="Glyco_hydro_43"/>
    <property type="match status" value="1"/>
</dbReference>
<feature type="chain" id="PRO_5040728151" evidence="8">
    <location>
        <begin position="20"/>
        <end position="313"/>
    </location>
</feature>
<evidence type="ECO:0000313" key="9">
    <source>
        <dbReference type="EMBL" id="KAH9822108.1"/>
    </source>
</evidence>
<keyword evidence="3" id="KW-0119">Carbohydrate metabolism</keyword>
<sequence>MRIPTIIGSLLACSVAVLARNPAIPGLYADPNIVSFDGTYYVYTTTDGFAGWGGQTFYVWYSKDLATWNRTQEPILTLDGEKGNVPWANGNAWAPTIVKRGCTYYLYFSGNNTLLNTKTIGVASAPSPLGPFTAQPEPMITNDEDISTGQAIDPAAFVDPKTGKYYLFWGNGSPLMAELADDMLSLKNGSIQKVVGLTNFTEASFVVYREPYYHYTFSTGDTGKADYYVGYGTATDVAGPWEYRGKILQQDPAQGILSTGSSSNVMVPGTDDWYIAYHRWAIPGGDGQHREVCLDKLQFDNESGLILTVQPTL</sequence>
<dbReference type="InterPro" id="IPR006710">
    <property type="entry name" value="Glyco_hydro_43"/>
</dbReference>
<gene>
    <name evidence="9" type="ORF">Tdes44962_MAKER04784</name>
</gene>
<keyword evidence="10" id="KW-1185">Reference proteome</keyword>
<reference evidence="9 10" key="1">
    <citation type="journal article" date="2018" name="IMA Fungus">
        <title>IMA Genome-F 10: Nine draft genome sequences of Claviceps purpurea s.lat., including C. arundinis, C. humidiphila, and C. cf. spartinae, pseudomolecules for the pitch canker pathogen Fusarium circinatum, draft genome of Davidsoniella eucalypti, Grosmannia galeiformis, Quambalaria eucalypti, and Teratosphaeria destructans.</title>
        <authorList>
            <person name="Wingfield B.D."/>
            <person name="Liu M."/>
            <person name="Nguyen H.D."/>
            <person name="Lane F.A."/>
            <person name="Morgan S.W."/>
            <person name="De Vos L."/>
            <person name="Wilken P.M."/>
            <person name="Duong T.A."/>
            <person name="Aylward J."/>
            <person name="Coetzee M.P."/>
            <person name="Dadej K."/>
            <person name="De Beer Z.W."/>
            <person name="Findlay W."/>
            <person name="Havenga M."/>
            <person name="Kolarik M."/>
            <person name="Menzies J.G."/>
            <person name="Naidoo K."/>
            <person name="Pochopski O."/>
            <person name="Shoukouhi P."/>
            <person name="Santana Q.C."/>
            <person name="Seifert K.A."/>
            <person name="Soal N."/>
            <person name="Steenkamp E.T."/>
            <person name="Tatham C.T."/>
            <person name="van der Nest M.A."/>
            <person name="Wingfield M.J."/>
        </authorList>
    </citation>
    <scope>NUCLEOTIDE SEQUENCE [LARGE SCALE GENOMIC DNA]</scope>
    <source>
        <strain evidence="9">CMW44962</strain>
    </source>
</reference>
<evidence type="ECO:0000313" key="10">
    <source>
        <dbReference type="Proteomes" id="UP001138500"/>
    </source>
</evidence>
<evidence type="ECO:0000256" key="8">
    <source>
        <dbReference type="SAM" id="SignalP"/>
    </source>
</evidence>
<protein>
    <submittedName>
        <fullName evidence="9">Family 43 glycosylhydrolase</fullName>
    </submittedName>
</protein>
<dbReference type="InterPro" id="IPR052176">
    <property type="entry name" value="Glycosyl_Hydrlase_43_Enz"/>
</dbReference>
<keyword evidence="2 7" id="KW-0378">Hydrolase</keyword>
<feature type="signal peptide" evidence="8">
    <location>
        <begin position="1"/>
        <end position="19"/>
    </location>
</feature>
<evidence type="ECO:0000256" key="7">
    <source>
        <dbReference type="RuleBase" id="RU361187"/>
    </source>
</evidence>
<comment type="caution">
    <text evidence="9">The sequence shown here is derived from an EMBL/GenBank/DDBJ whole genome shotgun (WGS) entry which is preliminary data.</text>
</comment>
<dbReference type="GO" id="GO:0004553">
    <property type="term" value="F:hydrolase activity, hydrolyzing O-glycosyl compounds"/>
    <property type="evidence" value="ECO:0007669"/>
    <property type="project" value="InterPro"/>
</dbReference>
<keyword evidence="8" id="KW-0732">Signal</keyword>
<keyword evidence="4 7" id="KW-0326">Glycosidase</keyword>
<dbReference type="Proteomes" id="UP001138500">
    <property type="component" value="Unassembled WGS sequence"/>
</dbReference>
<dbReference type="CDD" id="cd18828">
    <property type="entry name" value="GH43_BT3675-like"/>
    <property type="match status" value="1"/>
</dbReference>
<name>A0A9W7SLD4_9PEZI</name>
<dbReference type="PANTHER" id="PTHR43772:SF2">
    <property type="entry name" value="PUTATIVE (AFU_ORTHOLOGUE AFUA_2G04480)-RELATED"/>
    <property type="match status" value="1"/>
</dbReference>
<accession>A0A9W7SLD4</accession>
<feature type="active site" description="Proton donor" evidence="5">
    <location>
        <position position="202"/>
    </location>
</feature>
<evidence type="ECO:0000256" key="6">
    <source>
        <dbReference type="PIRSR" id="PIRSR606710-2"/>
    </source>
</evidence>
<feature type="site" description="Important for catalytic activity, responsible for pKa modulation of the active site Glu and correct orientation of both the proton donor and substrate" evidence="6">
    <location>
        <position position="153"/>
    </location>
</feature>
<dbReference type="EMBL" id="RIBY02002223">
    <property type="protein sequence ID" value="KAH9822108.1"/>
    <property type="molecule type" value="Genomic_DNA"/>
</dbReference>
<dbReference type="Gene3D" id="2.115.10.20">
    <property type="entry name" value="Glycosyl hydrolase domain, family 43"/>
    <property type="match status" value="1"/>
</dbReference>
<organism evidence="9 10">
    <name type="scientific">Teratosphaeria destructans</name>
    <dbReference type="NCBI Taxonomy" id="418781"/>
    <lineage>
        <taxon>Eukaryota</taxon>
        <taxon>Fungi</taxon>
        <taxon>Dikarya</taxon>
        <taxon>Ascomycota</taxon>
        <taxon>Pezizomycotina</taxon>
        <taxon>Dothideomycetes</taxon>
        <taxon>Dothideomycetidae</taxon>
        <taxon>Mycosphaerellales</taxon>
        <taxon>Teratosphaeriaceae</taxon>
        <taxon>Teratosphaeria</taxon>
    </lineage>
</organism>
<feature type="active site" description="Proton acceptor" evidence="5">
    <location>
        <position position="30"/>
    </location>
</feature>
<dbReference type="AlphaFoldDB" id="A0A9W7SLD4"/>
<comment type="similarity">
    <text evidence="1 7">Belongs to the glycosyl hydrolase 43 family.</text>
</comment>
<evidence type="ECO:0000256" key="1">
    <source>
        <dbReference type="ARBA" id="ARBA00009865"/>
    </source>
</evidence>